<dbReference type="SUPFAM" id="SSF89796">
    <property type="entry name" value="CoA-transferase family III (CaiB/BaiF)"/>
    <property type="match status" value="1"/>
</dbReference>
<reference evidence="1 2" key="1">
    <citation type="submission" date="2019-11" db="EMBL/GenBank/DDBJ databases">
        <authorList>
            <person name="Jiang L.-Q."/>
        </authorList>
    </citation>
    <scope>NUCLEOTIDE SEQUENCE [LARGE SCALE GENOMIC DNA]</scope>
    <source>
        <strain evidence="1 2">YIM 132087</strain>
    </source>
</reference>
<dbReference type="EMBL" id="WLYK01000001">
    <property type="protein sequence ID" value="MTD12411.1"/>
    <property type="molecule type" value="Genomic_DNA"/>
</dbReference>
<sequence>MSDNDGPLSDLHILDLSSFVAGPSCTLTLGQLGADVLRIDPVGGAPDAGRHPLGGDGSSLYWAGLNKQKRCTTLDLASEDGRDTVRRLLGAPGPGHGIVVTNAVGRGWLSYESLRSVRDDLIMVRLEGRSDGTTAVDYTVNCETGLPELTGPSAWQGPVNSVLPSWDLLAGLQAATSLLAAVRRRERSGGGALLQLSLTDVAASTMAHLGYVADAAANGTRRQRDGNSIYGSYGQDFPLGDGSRIMLVALTSRHWRNLLAVTGCEQTAARLEAAAGASLADEGVRYRLRSDVTRMLSPWFSTRGLDEVAGKLDAAGLPWGVYRTANDMATSPHGLVARSEIFTEVEHPGVGRYPVPGAAVRAPWRVPLRPRPEPAHAAVVAEEWVARGAAPAEQGVA</sequence>
<dbReference type="Gene3D" id="3.30.1540.10">
    <property type="entry name" value="formyl-coa transferase, domain 3"/>
    <property type="match status" value="1"/>
</dbReference>
<dbReference type="PANTHER" id="PTHR48228:SF5">
    <property type="entry name" value="ALPHA-METHYLACYL-COA RACEMASE"/>
    <property type="match status" value="1"/>
</dbReference>
<dbReference type="InterPro" id="IPR003673">
    <property type="entry name" value="CoA-Trfase_fam_III"/>
</dbReference>
<protein>
    <submittedName>
        <fullName evidence="1">2-methylfumaryl-CoA isomerase</fullName>
    </submittedName>
</protein>
<dbReference type="InterPro" id="IPR050509">
    <property type="entry name" value="CoA-transferase_III"/>
</dbReference>
<dbReference type="Proteomes" id="UP000460221">
    <property type="component" value="Unassembled WGS sequence"/>
</dbReference>
<proteinExistence type="predicted"/>
<dbReference type="Pfam" id="PF02515">
    <property type="entry name" value="CoA_transf_3"/>
    <property type="match status" value="1"/>
</dbReference>
<organism evidence="1 2">
    <name type="scientific">Nakamurella alba</name>
    <dbReference type="NCBI Taxonomy" id="2665158"/>
    <lineage>
        <taxon>Bacteria</taxon>
        <taxon>Bacillati</taxon>
        <taxon>Actinomycetota</taxon>
        <taxon>Actinomycetes</taxon>
        <taxon>Nakamurellales</taxon>
        <taxon>Nakamurellaceae</taxon>
        <taxon>Nakamurella</taxon>
    </lineage>
</organism>
<accession>A0A7K1FE95</accession>
<dbReference type="PANTHER" id="PTHR48228">
    <property type="entry name" value="SUCCINYL-COA--D-CITRAMALATE COA-TRANSFERASE"/>
    <property type="match status" value="1"/>
</dbReference>
<dbReference type="RefSeq" id="WP_154766484.1">
    <property type="nucleotide sequence ID" value="NZ_WLYK01000001.1"/>
</dbReference>
<comment type="caution">
    <text evidence="1">The sequence shown here is derived from an EMBL/GenBank/DDBJ whole genome shotgun (WGS) entry which is preliminary data.</text>
</comment>
<keyword evidence="2" id="KW-1185">Reference proteome</keyword>
<dbReference type="InterPro" id="IPR044855">
    <property type="entry name" value="CoA-Trfase_III_dom3_sf"/>
</dbReference>
<keyword evidence="1" id="KW-0413">Isomerase</keyword>
<evidence type="ECO:0000313" key="2">
    <source>
        <dbReference type="Proteomes" id="UP000460221"/>
    </source>
</evidence>
<evidence type="ECO:0000313" key="1">
    <source>
        <dbReference type="EMBL" id="MTD12411.1"/>
    </source>
</evidence>
<dbReference type="Gene3D" id="3.40.50.10540">
    <property type="entry name" value="Crotonobetainyl-coa:carnitine coa-transferase, domain 1"/>
    <property type="match status" value="1"/>
</dbReference>
<name>A0A7K1FE95_9ACTN</name>
<dbReference type="AlphaFoldDB" id="A0A7K1FE95"/>
<dbReference type="GO" id="GO:0016853">
    <property type="term" value="F:isomerase activity"/>
    <property type="evidence" value="ECO:0007669"/>
    <property type="project" value="UniProtKB-KW"/>
</dbReference>
<gene>
    <name evidence="1" type="ORF">GIS00_00445</name>
</gene>
<dbReference type="InterPro" id="IPR023606">
    <property type="entry name" value="CoA-Trfase_III_dom_1_sf"/>
</dbReference>